<dbReference type="CDD" id="cd09272">
    <property type="entry name" value="RNase_HI_RT_Ty1"/>
    <property type="match status" value="1"/>
</dbReference>
<evidence type="ECO:0000259" key="13">
    <source>
        <dbReference type="PROSITE" id="PS50994"/>
    </source>
</evidence>
<keyword evidence="6" id="KW-0229">DNA integration</keyword>
<keyword evidence="15" id="KW-1185">Reference proteome</keyword>
<keyword evidence="1" id="KW-0540">Nuclease</keyword>
<feature type="compositionally biased region" description="Acidic residues" evidence="11">
    <location>
        <begin position="760"/>
        <end position="771"/>
    </location>
</feature>
<keyword evidence="8" id="KW-0808">Transferase</keyword>
<evidence type="ECO:0000256" key="2">
    <source>
        <dbReference type="ARBA" id="ARBA00022723"/>
    </source>
</evidence>
<dbReference type="PROSITE" id="PS50994">
    <property type="entry name" value="INTEGRASE"/>
    <property type="match status" value="1"/>
</dbReference>
<feature type="region of interest" description="Disordered" evidence="11">
    <location>
        <begin position="745"/>
        <end position="771"/>
    </location>
</feature>
<protein>
    <submittedName>
        <fullName evidence="14">Copia protein</fullName>
    </submittedName>
</protein>
<dbReference type="OrthoDB" id="434119at2759"/>
<feature type="domain" description="Integrase catalytic" evidence="13">
    <location>
        <begin position="933"/>
        <end position="1062"/>
    </location>
</feature>
<evidence type="ECO:0000313" key="15">
    <source>
        <dbReference type="Proteomes" id="UP000186817"/>
    </source>
</evidence>
<feature type="compositionally biased region" description="Polar residues" evidence="11">
    <location>
        <begin position="315"/>
        <end position="327"/>
    </location>
</feature>
<evidence type="ECO:0000256" key="6">
    <source>
        <dbReference type="ARBA" id="ARBA00022908"/>
    </source>
</evidence>
<proteinExistence type="predicted"/>
<evidence type="ECO:0000256" key="8">
    <source>
        <dbReference type="ARBA" id="ARBA00022932"/>
    </source>
</evidence>
<dbReference type="GO" id="GO:0003887">
    <property type="term" value="F:DNA-directed DNA polymerase activity"/>
    <property type="evidence" value="ECO:0007669"/>
    <property type="project" value="UniProtKB-KW"/>
</dbReference>
<evidence type="ECO:0000256" key="11">
    <source>
        <dbReference type="SAM" id="MobiDB-lite"/>
    </source>
</evidence>
<feature type="compositionally biased region" description="Basic and acidic residues" evidence="11">
    <location>
        <begin position="750"/>
        <end position="759"/>
    </location>
</feature>
<dbReference type="GO" id="GO:0006310">
    <property type="term" value="P:DNA recombination"/>
    <property type="evidence" value="ECO:0007669"/>
    <property type="project" value="UniProtKB-KW"/>
</dbReference>
<evidence type="ECO:0000256" key="5">
    <source>
        <dbReference type="ARBA" id="ARBA00022842"/>
    </source>
</evidence>
<keyword evidence="8" id="KW-0548">Nucleotidyltransferase</keyword>
<dbReference type="GO" id="GO:0008270">
    <property type="term" value="F:zinc ion binding"/>
    <property type="evidence" value="ECO:0007669"/>
    <property type="project" value="UniProtKB-KW"/>
</dbReference>
<dbReference type="Proteomes" id="UP000186817">
    <property type="component" value="Unassembled WGS sequence"/>
</dbReference>
<evidence type="ECO:0000256" key="9">
    <source>
        <dbReference type="ARBA" id="ARBA00023172"/>
    </source>
</evidence>
<keyword evidence="4" id="KW-0378">Hydrolase</keyword>
<dbReference type="InterPro" id="IPR001878">
    <property type="entry name" value="Znf_CCHC"/>
</dbReference>
<keyword evidence="2" id="KW-0479">Metal-binding</keyword>
<dbReference type="PANTHER" id="PTHR42648">
    <property type="entry name" value="TRANSPOSASE, PUTATIVE-RELATED"/>
    <property type="match status" value="1"/>
</dbReference>
<dbReference type="GO" id="GO:0015074">
    <property type="term" value="P:DNA integration"/>
    <property type="evidence" value="ECO:0007669"/>
    <property type="project" value="UniProtKB-KW"/>
</dbReference>
<keyword evidence="10" id="KW-0863">Zinc-finger</keyword>
<feature type="compositionally biased region" description="Basic and acidic residues" evidence="11">
    <location>
        <begin position="256"/>
        <end position="268"/>
    </location>
</feature>
<dbReference type="Gene3D" id="3.30.420.10">
    <property type="entry name" value="Ribonuclease H-like superfamily/Ribonuclease H"/>
    <property type="match status" value="1"/>
</dbReference>
<evidence type="ECO:0000256" key="1">
    <source>
        <dbReference type="ARBA" id="ARBA00022722"/>
    </source>
</evidence>
<evidence type="ECO:0000313" key="14">
    <source>
        <dbReference type="EMBL" id="OLQ12722.1"/>
    </source>
</evidence>
<dbReference type="GO" id="GO:0003676">
    <property type="term" value="F:nucleic acid binding"/>
    <property type="evidence" value="ECO:0007669"/>
    <property type="project" value="InterPro"/>
</dbReference>
<feature type="compositionally biased region" description="Low complexity" evidence="11">
    <location>
        <begin position="302"/>
        <end position="314"/>
    </location>
</feature>
<sequence length="2060" mass="229476">MRGRWTLERMALYRYLRLMGTVSLPLSYVNTRRFRDLEGQAPQLYGAVASTTGAGSEGSGSYSKEQLENEVRRQVELAMSGHRELADENLRLKQELELLKTSRMLGAGDVNAAERGRNEMSDAFLENAKITTFSGLSKQVGCVEMQREFLQDLLGTEMRDSAAYRAFEDTDKGDQGIADGGDTPRSIGERAAALEEYYKTFLSSAAVKKVQLRAEESGCQRANCKFVHDWANIPKEEKHDRCKGCSARGHMKRNCPLKDNEAPRKGGEGKSAPQPKVKNAQPTGPRAADEREDGTASGGGPSTASSQNTSASSTLNEPTSTSTQQGSEKAMPGEMDDFLKNATQILKIMAEKQGSGAAPPSMKMLKKAVRRMENRMALMDSGATHPLREAQPEEWSQAPEVDVVIAGDGVTTMRQNLAGTLLTEPLKPGGNDEAMKVHQDPQWERSLKKYVEKGKFEDGYCAIFSMPWATDVMNEDLVKTVTDLPRTDKEAWGLMLELGFNRRMRKRMMHKDWIVKFFSGRRSPVDKMFKMFENNGTMVLDVDTLRISQLNMLRAGNGVMKLMLWGAATGRIAGIFAGVPRNNSFEHALRVIVVNEVAKMGRKVMCEAADVPEDGVAMSIWASSQAEEDESSTVWLHKWFRQWVSHNMMDVHHFEQGALGHPLRHYVVVVGAYDGEDVGPRNAEVEARDCYVMSADTLGPVRVPGPKGEKYAVVFTYQFSKMKMGPQDVPVEDDESDGWNLDAKVSAAASKKEPEHDVGEDLGEYSPDEEPGVPLDEAVEHWECEHGPLPELPEVPTISTTTSERIGRPNEDWWEFREVEGVLVRHQVIPRLQLFRPTVANGCPVPPIMIKLEPTRVTEVKFVGGGVDMETSDWHGYKSGARALEKKWTGTSTFKVSQAEVTEEEEVLDKDEKSWEALSGDLTKPVEMETIYMVYPIRNKRGGDIMLAIQEAVLRLKLLGFLVARLHSDRGSEFGSKGLRKWLLERDIYHTRSESLVPQTNGAAERGVRWFKTKAKVLLAEANVAVKYWTLAMQQAANRQIYYKLGISKPPLLPCGTSERIRRKVFGNNKKYDLTDRWEQVYLGLSDTIKGGAIVLRPTGILTETLNLRSGVVDPRRLLREPSDDDTVVQGEGRGDQEEEQAIIDLPEANHRLRGKQAAPELRAVRKGEETTLDGEQYVLPPEEWAVMSLLERQEHKAQQYYDQGKFDVQSCGEVLQELCISGKTRVRVRGQHTASMILGAYVHGGVRGVSAEAKRRMWLSKYLNQVLKEKTSVDLGEEGSWTTLGIFKATTIPPHKDQRNRPGSLNYAVEIGGSQSGGLWLAGKDYVRQCKGGSDARELQQELPDGVVLDGTLYNINQKAIAFDPKGEHAYLKPEVERWILVGFTPLGVEKLPPGDQSALRERGFPLAGTGVDKFLEEYLPEYDEDWECGADIGDSDEEELECRARTLRCVLQQEVEGPELEAQGYHKEVDALISSGTIRRLSPEQTRELKKQGLKVLPGKAVFTAKPPSEENFFMVFQLQQWWFWLELQLQETWKIERVLYGLREAPRLWSLFRNDGLQAARIPYDGKMLILLSLDTDENLWKICYEGQEQEPEGLMLIYVDDILVLSQPDIISRRYTGGLQLSGSVPHWRCWWVDHYGFWGVELKVQDNGIHMSQSGYVRDLLRQHGVQERAGDPLTVPCSREWLQDEESGDEDGAPEEATIRMAQKATGEALWLSTRSRPELAHSVACMAGKALKKPLRTLEISKRVIQYLAKTADYGIMYKPSRDDPLLVVYSDASFAPGGGRSFGCVMAQIGGMPVAWRASKQPVITLSVAEAELYEGVAAVQLGLGVGAMMSEVAVYPVMHLRIDNAAAQGLASQAPGSWKTRHLRVRARFLRQEVSAQRLVITHVPGSLQKADIGTKGFDLPKFKELMSLWGNLPYSLEVGSPALRSGGYQGKLTSGWFNGVVLRGYSMRGGCDSVMGGTEENDDFSSWLVDGVSTKEEKAGTTQGPGPDRGSGGDPSAHDTWKPLIRRSSELGWATIHTKQDAGEAANTYNYAYEGGAAKDRGNYLNEVFA</sequence>
<keyword evidence="7" id="KW-0695">RNA-directed DNA polymerase</keyword>
<name>A0A1Q9EZE7_SYMMI</name>
<keyword evidence="3" id="KW-0255">Endonuclease</keyword>
<evidence type="ECO:0000256" key="7">
    <source>
        <dbReference type="ARBA" id="ARBA00022918"/>
    </source>
</evidence>
<organism evidence="14 15">
    <name type="scientific">Symbiodinium microadriaticum</name>
    <name type="common">Dinoflagellate</name>
    <name type="synonym">Zooxanthella microadriatica</name>
    <dbReference type="NCBI Taxonomy" id="2951"/>
    <lineage>
        <taxon>Eukaryota</taxon>
        <taxon>Sar</taxon>
        <taxon>Alveolata</taxon>
        <taxon>Dinophyceae</taxon>
        <taxon>Suessiales</taxon>
        <taxon>Symbiodiniaceae</taxon>
        <taxon>Symbiodinium</taxon>
    </lineage>
</organism>
<dbReference type="GO" id="GO:0016787">
    <property type="term" value="F:hydrolase activity"/>
    <property type="evidence" value="ECO:0007669"/>
    <property type="project" value="UniProtKB-KW"/>
</dbReference>
<dbReference type="GO" id="GO:0003964">
    <property type="term" value="F:RNA-directed DNA polymerase activity"/>
    <property type="evidence" value="ECO:0007669"/>
    <property type="project" value="UniProtKB-KW"/>
</dbReference>
<evidence type="ECO:0000256" key="4">
    <source>
        <dbReference type="ARBA" id="ARBA00022801"/>
    </source>
</evidence>
<comment type="caution">
    <text evidence="14">The sequence shown here is derived from an EMBL/GenBank/DDBJ whole genome shotgun (WGS) entry which is preliminary data.</text>
</comment>
<dbReference type="InterPro" id="IPR001584">
    <property type="entry name" value="Integrase_cat-core"/>
</dbReference>
<keyword evidence="10" id="KW-0862">Zinc</keyword>
<feature type="domain" description="CCHC-type" evidence="12">
    <location>
        <begin position="241"/>
        <end position="256"/>
    </location>
</feature>
<accession>A0A1Q9EZE7</accession>
<dbReference type="InterPro" id="IPR039537">
    <property type="entry name" value="Retrotran_Ty1/copia-like"/>
</dbReference>
<gene>
    <name evidence="14" type="primary">GIP</name>
    <name evidence="14" type="ORF">AK812_SmicGene3318</name>
</gene>
<dbReference type="GO" id="GO:0004519">
    <property type="term" value="F:endonuclease activity"/>
    <property type="evidence" value="ECO:0007669"/>
    <property type="project" value="UniProtKB-KW"/>
</dbReference>
<reference evidence="14 15" key="1">
    <citation type="submission" date="2016-02" db="EMBL/GenBank/DDBJ databases">
        <title>Genome analysis of coral dinoflagellate symbionts highlights evolutionary adaptations to a symbiotic lifestyle.</title>
        <authorList>
            <person name="Aranda M."/>
            <person name="Li Y."/>
            <person name="Liew Y.J."/>
            <person name="Baumgarten S."/>
            <person name="Simakov O."/>
            <person name="Wilson M."/>
            <person name="Piel J."/>
            <person name="Ashoor H."/>
            <person name="Bougouffa S."/>
            <person name="Bajic V.B."/>
            <person name="Ryu T."/>
            <person name="Ravasi T."/>
            <person name="Bayer T."/>
            <person name="Micklem G."/>
            <person name="Kim H."/>
            <person name="Bhak J."/>
            <person name="Lajeunesse T.C."/>
            <person name="Voolstra C.R."/>
        </authorList>
    </citation>
    <scope>NUCLEOTIDE SEQUENCE [LARGE SCALE GENOMIC DNA]</scope>
    <source>
        <strain evidence="14 15">CCMP2467</strain>
    </source>
</reference>
<evidence type="ECO:0000256" key="10">
    <source>
        <dbReference type="PROSITE-ProRule" id="PRU00047"/>
    </source>
</evidence>
<dbReference type="SUPFAM" id="SSF53098">
    <property type="entry name" value="Ribonuclease H-like"/>
    <property type="match status" value="1"/>
</dbReference>
<evidence type="ECO:0000259" key="12">
    <source>
        <dbReference type="PROSITE" id="PS50158"/>
    </source>
</evidence>
<keyword evidence="5" id="KW-0460">Magnesium</keyword>
<keyword evidence="9" id="KW-0233">DNA recombination</keyword>
<dbReference type="PANTHER" id="PTHR42648:SF11">
    <property type="entry name" value="TRANSPOSON TY4-P GAG-POL POLYPROTEIN"/>
    <property type="match status" value="1"/>
</dbReference>
<feature type="region of interest" description="Disordered" evidence="11">
    <location>
        <begin position="237"/>
        <end position="333"/>
    </location>
</feature>
<dbReference type="InterPro" id="IPR012337">
    <property type="entry name" value="RNaseH-like_sf"/>
</dbReference>
<dbReference type="InterPro" id="IPR036397">
    <property type="entry name" value="RNaseH_sf"/>
</dbReference>
<keyword evidence="8" id="KW-0239">DNA-directed DNA polymerase</keyword>
<feature type="region of interest" description="Disordered" evidence="11">
    <location>
        <begin position="1984"/>
        <end position="2011"/>
    </location>
</feature>
<dbReference type="EMBL" id="LSRX01000038">
    <property type="protein sequence ID" value="OLQ12722.1"/>
    <property type="molecule type" value="Genomic_DNA"/>
</dbReference>
<dbReference type="PROSITE" id="PS50158">
    <property type="entry name" value="ZF_CCHC"/>
    <property type="match status" value="1"/>
</dbReference>
<evidence type="ECO:0000256" key="3">
    <source>
        <dbReference type="ARBA" id="ARBA00022759"/>
    </source>
</evidence>